<sequence>MKQYHFWWDENNIEHIANHGVEPYEAEEVIDDDPQILKAGKDRFAAYGQADSGRYLLVVFALKSEQRIRVITVRDLTVAEKKRLRRRRR</sequence>
<dbReference type="EMBL" id="UOEU01000417">
    <property type="protein sequence ID" value="VAW33072.1"/>
    <property type="molecule type" value="Genomic_DNA"/>
</dbReference>
<evidence type="ECO:0000313" key="1">
    <source>
        <dbReference type="EMBL" id="VAW33072.1"/>
    </source>
</evidence>
<reference evidence="1" key="1">
    <citation type="submission" date="2018-06" db="EMBL/GenBank/DDBJ databases">
        <authorList>
            <person name="Zhirakovskaya E."/>
        </authorList>
    </citation>
    <scope>NUCLEOTIDE SEQUENCE</scope>
</reference>
<gene>
    <name evidence="1" type="ORF">MNBD_CHLOROFLEXI01-500</name>
</gene>
<dbReference type="InterPro" id="IPR038573">
    <property type="entry name" value="BrnT_sf"/>
</dbReference>
<accession>A0A3B0V2U6</accession>
<dbReference type="AlphaFoldDB" id="A0A3B0V2U6"/>
<organism evidence="1">
    <name type="scientific">hydrothermal vent metagenome</name>
    <dbReference type="NCBI Taxonomy" id="652676"/>
    <lineage>
        <taxon>unclassified sequences</taxon>
        <taxon>metagenomes</taxon>
        <taxon>ecological metagenomes</taxon>
    </lineage>
</organism>
<proteinExistence type="predicted"/>
<dbReference type="InterPro" id="IPR007460">
    <property type="entry name" value="BrnT_toxin"/>
</dbReference>
<evidence type="ECO:0008006" key="2">
    <source>
        <dbReference type="Google" id="ProtNLM"/>
    </source>
</evidence>
<name>A0A3B0V2U6_9ZZZZ</name>
<dbReference type="Pfam" id="PF04365">
    <property type="entry name" value="BrnT_toxin"/>
    <property type="match status" value="1"/>
</dbReference>
<dbReference type="Gene3D" id="3.10.450.530">
    <property type="entry name" value="Ribonuclease toxin, BrnT, of type II toxin-antitoxin system"/>
    <property type="match status" value="1"/>
</dbReference>
<protein>
    <recommendedName>
        <fullName evidence="2">COGs COG2929</fullName>
    </recommendedName>
</protein>